<dbReference type="EMBL" id="VCIA01000001">
    <property type="protein sequence ID" value="TMN21828.1"/>
    <property type="molecule type" value="Genomic_DNA"/>
</dbReference>
<gene>
    <name evidence="7" type="ORF">FFL34_06005</name>
    <name evidence="8" type="ORF">FFL34_06660</name>
    <name evidence="9" type="ORF">FFL34_11890</name>
    <name evidence="10" type="ORF">FFL34_13365</name>
    <name evidence="11" type="ORF">FFL34_15125</name>
    <name evidence="12" type="ORF">FFL34_15255</name>
</gene>
<dbReference type="PANTHER" id="PTHR33217">
    <property type="entry name" value="TRANSPOSASE FOR INSERTION SEQUENCE ELEMENT IS1081"/>
    <property type="match status" value="1"/>
</dbReference>
<comment type="similarity">
    <text evidence="2 6">Belongs to the transposase mutator family.</text>
</comment>
<evidence type="ECO:0000256" key="1">
    <source>
        <dbReference type="ARBA" id="ARBA00002190"/>
    </source>
</evidence>
<comment type="function">
    <text evidence="1 6">Required for the transposition of the insertion element.</text>
</comment>
<dbReference type="OrthoDB" id="9779930at2"/>
<keyword evidence="3 6" id="KW-0815">Transposition</keyword>
<dbReference type="EMBL" id="VCIA01000001">
    <property type="protein sequence ID" value="TMN23270.1"/>
    <property type="molecule type" value="Genomic_DNA"/>
</dbReference>
<evidence type="ECO:0000313" key="12">
    <source>
        <dbReference type="EMBL" id="TMN23295.1"/>
    </source>
</evidence>
<dbReference type="EMBL" id="VCIA01000001">
    <property type="protein sequence ID" value="TMN22960.1"/>
    <property type="molecule type" value="Genomic_DNA"/>
</dbReference>
<dbReference type="NCBIfam" id="NF033543">
    <property type="entry name" value="transpos_IS256"/>
    <property type="match status" value="1"/>
</dbReference>
<dbReference type="Pfam" id="PF00872">
    <property type="entry name" value="Transposase_mut"/>
    <property type="match status" value="1"/>
</dbReference>
<evidence type="ECO:0000313" key="10">
    <source>
        <dbReference type="EMBL" id="TMN22960.1"/>
    </source>
</evidence>
<evidence type="ECO:0000313" key="9">
    <source>
        <dbReference type="EMBL" id="TMN22719.1"/>
    </source>
</evidence>
<organism evidence="7 13">
    <name type="scientific">Lentibacillus cibarius</name>
    <dbReference type="NCBI Taxonomy" id="2583219"/>
    <lineage>
        <taxon>Bacteria</taxon>
        <taxon>Bacillati</taxon>
        <taxon>Bacillota</taxon>
        <taxon>Bacilli</taxon>
        <taxon>Bacillales</taxon>
        <taxon>Bacillaceae</taxon>
        <taxon>Lentibacillus</taxon>
    </lineage>
</organism>
<evidence type="ECO:0000256" key="2">
    <source>
        <dbReference type="ARBA" id="ARBA00010961"/>
    </source>
</evidence>
<dbReference type="AlphaFoldDB" id="A0A5S3QJ07"/>
<keyword evidence="5 6" id="KW-0233">DNA recombination</keyword>
<dbReference type="RefSeq" id="WP_138602395.1">
    <property type="nucleotide sequence ID" value="NZ_VCIA01000001.1"/>
</dbReference>
<dbReference type="InterPro" id="IPR001207">
    <property type="entry name" value="Transposase_mutator"/>
</dbReference>
<keyword evidence="4 6" id="KW-0238">DNA-binding</keyword>
<sequence length="397" mass="46148">MSHLTTDLLEGLAQKQDIEEIFRHHLETAINQLLKHELTAFLDYEPYEQAGVNSGNSRNGFYDRTFKTEYGSLELHIPRDRNGSFQQQTLAPYKRSNDTLEQFVIHLYEKGITTDEIADLIEKMYGQHYSKQTVSNLTQLVSEDVQAFHERTLERRYVCIYLDATQIPIRRQSVEKESVYIAIGIAEDGGKEVLDFTIAPTESANVWEELVQHLSERGVEHVLLFISDGLNGMTDALHRVYPKAKHQVCCVHVSRNIANKVRVKDRAAILDDFKAIYEAEDRQQALSALDQFQNKWHKTYPRAVDAVMRQDRLLTFYDFPVSIRSSIYTTNLIEGFNKEIKRYVKRKEQFPNEDALERFLVTQFLDYNHKFGMRCHKGFGKAKPELLQMFEALENQA</sequence>
<dbReference type="GO" id="GO:0004803">
    <property type="term" value="F:transposase activity"/>
    <property type="evidence" value="ECO:0007669"/>
    <property type="project" value="UniProtKB-UniRule"/>
</dbReference>
<evidence type="ECO:0000256" key="3">
    <source>
        <dbReference type="ARBA" id="ARBA00022578"/>
    </source>
</evidence>
<comment type="caution">
    <text evidence="7">The sequence shown here is derived from an EMBL/GenBank/DDBJ whole genome shotgun (WGS) entry which is preliminary data.</text>
</comment>
<dbReference type="EMBL" id="VCIA01000001">
    <property type="protein sequence ID" value="TMN22719.1"/>
    <property type="molecule type" value="Genomic_DNA"/>
</dbReference>
<dbReference type="PROSITE" id="PS01007">
    <property type="entry name" value="TRANSPOSASE_MUTATOR"/>
    <property type="match status" value="1"/>
</dbReference>
<evidence type="ECO:0000313" key="11">
    <source>
        <dbReference type="EMBL" id="TMN23270.1"/>
    </source>
</evidence>
<dbReference type="EMBL" id="VCIA01000001">
    <property type="protein sequence ID" value="TMN23295.1"/>
    <property type="molecule type" value="Genomic_DNA"/>
</dbReference>
<dbReference type="EMBL" id="VCIA01000001">
    <property type="protein sequence ID" value="TMN21717.1"/>
    <property type="molecule type" value="Genomic_DNA"/>
</dbReference>
<keyword evidence="6" id="KW-0814">Transposable element</keyword>
<evidence type="ECO:0000313" key="8">
    <source>
        <dbReference type="EMBL" id="TMN21828.1"/>
    </source>
</evidence>
<name>A0A5S3QJ07_9BACI</name>
<proteinExistence type="inferred from homology"/>
<dbReference type="Proteomes" id="UP000306980">
    <property type="component" value="Unassembled WGS sequence"/>
</dbReference>
<reference evidence="7 13" key="1">
    <citation type="submission" date="2019-05" db="EMBL/GenBank/DDBJ databases">
        <title>Genomic analysis of Lentibacillus sp. NKC220-2.</title>
        <authorList>
            <person name="Oh Y.J."/>
        </authorList>
    </citation>
    <scope>NUCLEOTIDE SEQUENCE [LARGE SCALE GENOMIC DNA]</scope>
    <source>
        <strain evidence="7 13">NKC220-2</strain>
    </source>
</reference>
<dbReference type="PANTHER" id="PTHR33217:SF8">
    <property type="entry name" value="MUTATOR FAMILY TRANSPOSASE"/>
    <property type="match status" value="1"/>
</dbReference>
<evidence type="ECO:0000256" key="6">
    <source>
        <dbReference type="RuleBase" id="RU365089"/>
    </source>
</evidence>
<evidence type="ECO:0000313" key="7">
    <source>
        <dbReference type="EMBL" id="TMN21717.1"/>
    </source>
</evidence>
<dbReference type="GO" id="GO:0003677">
    <property type="term" value="F:DNA binding"/>
    <property type="evidence" value="ECO:0007669"/>
    <property type="project" value="UniProtKB-UniRule"/>
</dbReference>
<evidence type="ECO:0000256" key="4">
    <source>
        <dbReference type="ARBA" id="ARBA00023125"/>
    </source>
</evidence>
<evidence type="ECO:0000313" key="13">
    <source>
        <dbReference type="Proteomes" id="UP000306980"/>
    </source>
</evidence>
<evidence type="ECO:0000256" key="5">
    <source>
        <dbReference type="ARBA" id="ARBA00023172"/>
    </source>
</evidence>
<protein>
    <recommendedName>
        <fullName evidence="6">Mutator family transposase</fullName>
    </recommendedName>
</protein>
<dbReference type="GO" id="GO:0006313">
    <property type="term" value="P:DNA transposition"/>
    <property type="evidence" value="ECO:0007669"/>
    <property type="project" value="UniProtKB-UniRule"/>
</dbReference>
<accession>A0A5S3QJ07</accession>